<sequence length="88" mass="9366">MDPVILISIFVGMGLILLFIGAPLKPMRFAGKVVVKLLIGALMLFLLNTFGTSFNIHVPINAITTCVSGLLGIPGVAALVVIRYFILP</sequence>
<dbReference type="InterPro" id="IPR010001">
    <property type="entry name" value="BofA"/>
</dbReference>
<dbReference type="EMBL" id="SLXK01000037">
    <property type="protein sequence ID" value="TCP22115.1"/>
    <property type="molecule type" value="Genomic_DNA"/>
</dbReference>
<evidence type="ECO:0000256" key="1">
    <source>
        <dbReference type="SAM" id="Phobius"/>
    </source>
</evidence>
<evidence type="ECO:0000313" key="2">
    <source>
        <dbReference type="EMBL" id="TCP22115.1"/>
    </source>
</evidence>
<dbReference type="NCBIfam" id="TIGR02862">
    <property type="entry name" value="spore_BofA"/>
    <property type="match status" value="1"/>
</dbReference>
<feature type="transmembrane region" description="Helical" evidence="1">
    <location>
        <begin position="33"/>
        <end position="56"/>
    </location>
</feature>
<keyword evidence="1" id="KW-1133">Transmembrane helix</keyword>
<keyword evidence="1" id="KW-0812">Transmembrane</keyword>
<name>A0A4R2NLG4_9BACL</name>
<dbReference type="Proteomes" id="UP000295416">
    <property type="component" value="Unassembled WGS sequence"/>
</dbReference>
<reference evidence="2 3" key="1">
    <citation type="submission" date="2019-03" db="EMBL/GenBank/DDBJ databases">
        <title>Genomic Encyclopedia of Type Strains, Phase IV (KMG-IV): sequencing the most valuable type-strain genomes for metagenomic binning, comparative biology and taxonomic classification.</title>
        <authorList>
            <person name="Goeker M."/>
        </authorList>
    </citation>
    <scope>NUCLEOTIDE SEQUENCE [LARGE SCALE GENOMIC DNA]</scope>
    <source>
        <strain evidence="2 3">DSM 19377</strain>
    </source>
</reference>
<keyword evidence="3" id="KW-1185">Reference proteome</keyword>
<dbReference type="RefSeq" id="WP_132747580.1">
    <property type="nucleotide sequence ID" value="NZ_SLXK01000037.1"/>
</dbReference>
<dbReference type="AlphaFoldDB" id="A0A4R2NLG4"/>
<protein>
    <submittedName>
        <fullName evidence="2">Inhibitor of the pro-sigma K processing machinery</fullName>
    </submittedName>
</protein>
<feature type="transmembrane region" description="Helical" evidence="1">
    <location>
        <begin position="6"/>
        <end position="24"/>
    </location>
</feature>
<accession>A0A4R2NLG4</accession>
<dbReference type="OrthoDB" id="2692225at2"/>
<feature type="transmembrane region" description="Helical" evidence="1">
    <location>
        <begin position="62"/>
        <end position="86"/>
    </location>
</feature>
<proteinExistence type="predicted"/>
<evidence type="ECO:0000313" key="3">
    <source>
        <dbReference type="Proteomes" id="UP000295416"/>
    </source>
</evidence>
<gene>
    <name evidence="2" type="ORF">EV207_1371</name>
</gene>
<dbReference type="Pfam" id="PF07441">
    <property type="entry name" value="BofA"/>
    <property type="match status" value="1"/>
</dbReference>
<comment type="caution">
    <text evidence="2">The sequence shown here is derived from an EMBL/GenBank/DDBJ whole genome shotgun (WGS) entry which is preliminary data.</text>
</comment>
<organism evidence="2 3">
    <name type="scientific">Scopulibacillus darangshiensis</name>
    <dbReference type="NCBI Taxonomy" id="442528"/>
    <lineage>
        <taxon>Bacteria</taxon>
        <taxon>Bacillati</taxon>
        <taxon>Bacillota</taxon>
        <taxon>Bacilli</taxon>
        <taxon>Bacillales</taxon>
        <taxon>Sporolactobacillaceae</taxon>
        <taxon>Scopulibacillus</taxon>
    </lineage>
</organism>
<keyword evidence="1" id="KW-0472">Membrane</keyword>